<comment type="caution">
    <text evidence="3">The sequence shown here is derived from an EMBL/GenBank/DDBJ whole genome shotgun (WGS) entry which is preliminary data.</text>
</comment>
<organism evidence="3 4">
    <name type="scientific">Marinicella sediminis</name>
    <dbReference type="NCBI Taxonomy" id="1792834"/>
    <lineage>
        <taxon>Bacteria</taxon>
        <taxon>Pseudomonadati</taxon>
        <taxon>Pseudomonadota</taxon>
        <taxon>Gammaproteobacteria</taxon>
        <taxon>Lysobacterales</taxon>
        <taxon>Marinicellaceae</taxon>
        <taxon>Marinicella</taxon>
    </lineage>
</organism>
<dbReference type="Gene3D" id="1.20.5.340">
    <property type="match status" value="1"/>
</dbReference>
<feature type="region of interest" description="Disordered" evidence="2">
    <location>
        <begin position="1"/>
        <end position="38"/>
    </location>
</feature>
<evidence type="ECO:0000313" key="4">
    <source>
        <dbReference type="Proteomes" id="UP001595533"/>
    </source>
</evidence>
<reference evidence="4" key="1">
    <citation type="journal article" date="2019" name="Int. J. Syst. Evol. Microbiol.">
        <title>The Global Catalogue of Microorganisms (GCM) 10K type strain sequencing project: providing services to taxonomists for standard genome sequencing and annotation.</title>
        <authorList>
            <consortium name="The Broad Institute Genomics Platform"/>
            <consortium name="The Broad Institute Genome Sequencing Center for Infectious Disease"/>
            <person name="Wu L."/>
            <person name="Ma J."/>
        </authorList>
    </citation>
    <scope>NUCLEOTIDE SEQUENCE [LARGE SCALE GENOMIC DNA]</scope>
    <source>
        <strain evidence="4">KCTC 42953</strain>
    </source>
</reference>
<dbReference type="EMBL" id="JBHRTS010000005">
    <property type="protein sequence ID" value="MFC3194598.1"/>
    <property type="molecule type" value="Genomic_DNA"/>
</dbReference>
<sequence>MEKNNTDPETNEQTTVPEETNQVNEESTEQLEAPGESSAQVVQVKKQSGGGLSLLFSLLALGATGYLYYQQWQSSATPKASNLSGQLQPLADANQVLATDLTNLNVDVKQLNGELTTLRQQVQDLAAQLAQRPQPATVGPAEFDNSANMAALQALSQQLTAQQSRIEQLQQQLAAQLNQAPATSQSQPLSTVDHGLLWDQQAALLALDQVSLWVTGNQPDKARQVVNDFVTQPPTDAQIAGLMTALNQTLQTVNEPDVQGLRQQLAALKQAVEQLRLASNEAVSTEAKWYEQLISVKKIAEDQSTVQSSLQLMTLKANLTQLLNQAEWSLLMHDQSGWQNHLSEARQLLEQKLPAAQHILEQLGDLAAQQVSVIWPDELNLPALKTTIKGLQP</sequence>
<proteinExistence type="predicted"/>
<gene>
    <name evidence="3" type="ORF">ACFODZ_10155</name>
</gene>
<accession>A0ABV7J8X4</accession>
<evidence type="ECO:0000256" key="2">
    <source>
        <dbReference type="SAM" id="MobiDB-lite"/>
    </source>
</evidence>
<keyword evidence="1" id="KW-0175">Coiled coil</keyword>
<dbReference type="Proteomes" id="UP001595533">
    <property type="component" value="Unassembled WGS sequence"/>
</dbReference>
<feature type="compositionally biased region" description="Polar residues" evidence="2">
    <location>
        <begin position="7"/>
        <end position="25"/>
    </location>
</feature>
<protein>
    <submittedName>
        <fullName evidence="3">Uroporphyrinogen-III C-methyltransferase</fullName>
        <ecNumber evidence="3">2.1.1.107</ecNumber>
    </submittedName>
</protein>
<keyword evidence="4" id="KW-1185">Reference proteome</keyword>
<dbReference type="GO" id="GO:0032259">
    <property type="term" value="P:methylation"/>
    <property type="evidence" value="ECO:0007669"/>
    <property type="project" value="UniProtKB-KW"/>
</dbReference>
<name>A0ABV7J8X4_9GAMM</name>
<dbReference type="GO" id="GO:0004851">
    <property type="term" value="F:uroporphyrin-III C-methyltransferase activity"/>
    <property type="evidence" value="ECO:0007669"/>
    <property type="project" value="UniProtKB-EC"/>
</dbReference>
<dbReference type="Pfam" id="PF04375">
    <property type="entry name" value="HemX"/>
    <property type="match status" value="1"/>
</dbReference>
<feature type="coiled-coil region" evidence="1">
    <location>
        <begin position="258"/>
        <end position="288"/>
    </location>
</feature>
<evidence type="ECO:0000313" key="3">
    <source>
        <dbReference type="EMBL" id="MFC3194598.1"/>
    </source>
</evidence>
<dbReference type="InterPro" id="IPR007470">
    <property type="entry name" value="HemX"/>
</dbReference>
<evidence type="ECO:0000256" key="1">
    <source>
        <dbReference type="SAM" id="Coils"/>
    </source>
</evidence>
<keyword evidence="3" id="KW-0808">Transferase</keyword>
<dbReference type="RefSeq" id="WP_157892715.1">
    <property type="nucleotide sequence ID" value="NZ_JBHRTS010000005.1"/>
</dbReference>
<feature type="coiled-coil region" evidence="1">
    <location>
        <begin position="152"/>
        <end position="179"/>
    </location>
</feature>
<dbReference type="EC" id="2.1.1.107" evidence="3"/>
<feature type="coiled-coil region" evidence="1">
    <location>
        <begin position="101"/>
        <end position="128"/>
    </location>
</feature>
<keyword evidence="3" id="KW-0489">Methyltransferase</keyword>